<dbReference type="AlphaFoldDB" id="X1D712"/>
<dbReference type="EMBL" id="BART01024437">
    <property type="protein sequence ID" value="GAH04070.1"/>
    <property type="molecule type" value="Genomic_DNA"/>
</dbReference>
<sequence length="75" mass="7641">MSGAGAKPKLPPIEAPIPTPEAPRATVGGVGAPAATTLEMAKAEDVRKKLKSRSGRRGTILTTAGTLGEPLLQRP</sequence>
<organism evidence="2">
    <name type="scientific">marine sediment metagenome</name>
    <dbReference type="NCBI Taxonomy" id="412755"/>
    <lineage>
        <taxon>unclassified sequences</taxon>
        <taxon>metagenomes</taxon>
        <taxon>ecological metagenomes</taxon>
    </lineage>
</organism>
<feature type="region of interest" description="Disordered" evidence="1">
    <location>
        <begin position="45"/>
        <end position="75"/>
    </location>
</feature>
<feature type="compositionally biased region" description="Pro residues" evidence="1">
    <location>
        <begin position="9"/>
        <end position="21"/>
    </location>
</feature>
<evidence type="ECO:0000313" key="2">
    <source>
        <dbReference type="EMBL" id="GAH04070.1"/>
    </source>
</evidence>
<reference evidence="2" key="1">
    <citation type="journal article" date="2014" name="Front. Microbiol.">
        <title>High frequency of phylogenetically diverse reductive dehalogenase-homologous genes in deep subseafloor sedimentary metagenomes.</title>
        <authorList>
            <person name="Kawai M."/>
            <person name="Futagami T."/>
            <person name="Toyoda A."/>
            <person name="Takaki Y."/>
            <person name="Nishi S."/>
            <person name="Hori S."/>
            <person name="Arai W."/>
            <person name="Tsubouchi T."/>
            <person name="Morono Y."/>
            <person name="Uchiyama I."/>
            <person name="Ito T."/>
            <person name="Fujiyama A."/>
            <person name="Inagaki F."/>
            <person name="Takami H."/>
        </authorList>
    </citation>
    <scope>NUCLEOTIDE SEQUENCE</scope>
    <source>
        <strain evidence="2">Expedition CK06-06</strain>
    </source>
</reference>
<feature type="region of interest" description="Disordered" evidence="1">
    <location>
        <begin position="1"/>
        <end position="29"/>
    </location>
</feature>
<feature type="non-terminal residue" evidence="2">
    <location>
        <position position="75"/>
    </location>
</feature>
<gene>
    <name evidence="2" type="ORF">S01H4_44142</name>
</gene>
<proteinExistence type="predicted"/>
<accession>X1D712</accession>
<protein>
    <submittedName>
        <fullName evidence="2">Uncharacterized protein</fullName>
    </submittedName>
</protein>
<name>X1D712_9ZZZZ</name>
<comment type="caution">
    <text evidence="2">The sequence shown here is derived from an EMBL/GenBank/DDBJ whole genome shotgun (WGS) entry which is preliminary data.</text>
</comment>
<evidence type="ECO:0000256" key="1">
    <source>
        <dbReference type="SAM" id="MobiDB-lite"/>
    </source>
</evidence>